<sequence length="290" mass="31448">MSTPSFLLPAALLMALLAGCAGSVDSGKFIALRDAAVQVNRGAQASFDQLQRDARDSAVLGYPDRKVGAQGFPLVNAQGESYDLSAPLSRVTATLDALSCYSEALAKLAGGGKMEDIDRASQDLAASLRGLPAGTLDAQAANGVAIAVDALGQAMLAAQRREGLRGVMDRAQPGLDALAQMMERVDEDLKLYVLNIRLRYLGLVNRDGVRPPYHSWDRYRFDQQVAAQLAGYDRLEQALASTDKAVRDFPELHRQLRASLDQPGKPLDRLHDFIAEARRLRALYRDLPNS</sequence>
<feature type="chain" id="PRO_5009443412" description="DUF3829 domain-containing protein" evidence="1">
    <location>
        <begin position="24"/>
        <end position="290"/>
    </location>
</feature>
<evidence type="ECO:0000313" key="2">
    <source>
        <dbReference type="EMBL" id="AOZ52511.1"/>
    </source>
</evidence>
<accession>A0A1D9LMN4</accession>
<dbReference type="Proteomes" id="UP000178776">
    <property type="component" value="Chromosome"/>
</dbReference>
<protein>
    <recommendedName>
        <fullName evidence="4">DUF3829 domain-containing protein</fullName>
    </recommendedName>
</protein>
<dbReference type="STRING" id="1108595.BKX93_22515"/>
<organism evidence="2 3">
    <name type="scientific">Chromobacterium vaccinii</name>
    <dbReference type="NCBI Taxonomy" id="1108595"/>
    <lineage>
        <taxon>Bacteria</taxon>
        <taxon>Pseudomonadati</taxon>
        <taxon>Pseudomonadota</taxon>
        <taxon>Betaproteobacteria</taxon>
        <taxon>Neisseriales</taxon>
        <taxon>Chromobacteriaceae</taxon>
        <taxon>Chromobacterium</taxon>
    </lineage>
</organism>
<proteinExistence type="predicted"/>
<dbReference type="KEGG" id="cvc:BKX93_22515"/>
<evidence type="ECO:0000256" key="1">
    <source>
        <dbReference type="SAM" id="SignalP"/>
    </source>
</evidence>
<dbReference type="RefSeq" id="WP_046156792.1">
    <property type="nucleotide sequence ID" value="NZ_CP017707.1"/>
</dbReference>
<dbReference type="EMBL" id="CP017707">
    <property type="protein sequence ID" value="AOZ52511.1"/>
    <property type="molecule type" value="Genomic_DNA"/>
</dbReference>
<feature type="signal peptide" evidence="1">
    <location>
        <begin position="1"/>
        <end position="23"/>
    </location>
</feature>
<evidence type="ECO:0000313" key="3">
    <source>
        <dbReference type="Proteomes" id="UP000178776"/>
    </source>
</evidence>
<keyword evidence="1" id="KW-0732">Signal</keyword>
<reference evidence="2 3" key="1">
    <citation type="submission" date="2016-10" db="EMBL/GenBank/DDBJ databases">
        <title>Chromobacterium muskegensis sp. nov., an insecticidal bacterium isolated from Sphagnum bogs.</title>
        <authorList>
            <person name="Sparks M.E."/>
            <person name="Blackburn M.B."/>
            <person name="Gundersen-Rindal D.E."/>
            <person name="Mitchell A."/>
            <person name="Farrar R."/>
            <person name="Kuhar D."/>
        </authorList>
    </citation>
    <scope>NUCLEOTIDE SEQUENCE [LARGE SCALE GENOMIC DNA]</scope>
    <source>
        <strain evidence="2 3">21-1</strain>
    </source>
</reference>
<dbReference type="GeneID" id="68843972"/>
<evidence type="ECO:0008006" key="4">
    <source>
        <dbReference type="Google" id="ProtNLM"/>
    </source>
</evidence>
<dbReference type="AlphaFoldDB" id="A0A1D9LMN4"/>
<gene>
    <name evidence="2" type="ORF">BKX93_22515</name>
</gene>
<name>A0A1D9LMN4_9NEIS</name>